<keyword evidence="1" id="KW-0862">Zinc</keyword>
<accession>A0ABN7XA68</accession>
<feature type="non-terminal residue" evidence="3">
    <location>
        <position position="451"/>
    </location>
</feature>
<protein>
    <submittedName>
        <fullName evidence="3">24566_t:CDS:1</fullName>
    </submittedName>
</protein>
<dbReference type="Proteomes" id="UP000789901">
    <property type="component" value="Unassembled WGS sequence"/>
</dbReference>
<dbReference type="PANTHER" id="PTHR35385:SF2">
    <property type="entry name" value="PROTEIN B, PUTATIVE-RELATED"/>
    <property type="match status" value="1"/>
</dbReference>
<evidence type="ECO:0000256" key="1">
    <source>
        <dbReference type="PROSITE-ProRule" id="PRU00325"/>
    </source>
</evidence>
<evidence type="ECO:0000259" key="2">
    <source>
        <dbReference type="PROSITE" id="PS50966"/>
    </source>
</evidence>
<gene>
    <name evidence="3" type="ORF">GMARGA_LOCUS40587</name>
</gene>
<feature type="non-terminal residue" evidence="3">
    <location>
        <position position="1"/>
    </location>
</feature>
<sequence>TKEAFFRLFHAGHNPTSAYNTYMEEIQLKFENDEAILADRAICPHKHNVYYLHQKYLDTSIGARNRKEMFSRLAEEVEEFNSNRKGNALMQPYIASTNTDPGQPFVLVIVTNLMKRCHALQQAGELVYMDTTAGLDVLNTPMTILSTSTPIGGLPLAIMLTSNETSNTFTKALDMLKCIMPISAFNGRRPEIGPKVFMTDDCKAERTALHNIWNGTTLLLCVFHFLQAAWKWLWDSKHGINKDDRVALIEYLKKIVFARTETRLEEVHNMFISSQVYLKYPRFQKHFEIMWERRKEWAIAYCQHLTIRDNHTNNFSEAGIRVIKDAIFGRIQAYNIVQIFYFIINSMDLYYTRKLLAVAHNKLDNFIAHRFQLSGWQIGSLNDIQVISHESMIYKHRSSTNPDTWYLVDMRLGICECDPTGAPCKHQSSIAIHYRICGLNQLPTMSIVGRH</sequence>
<dbReference type="InterPro" id="IPR018289">
    <property type="entry name" value="MULE_transposase_dom"/>
</dbReference>
<keyword evidence="1" id="KW-0479">Metal-binding</keyword>
<reference evidence="3 4" key="1">
    <citation type="submission" date="2021-06" db="EMBL/GenBank/DDBJ databases">
        <authorList>
            <person name="Kallberg Y."/>
            <person name="Tangrot J."/>
            <person name="Rosling A."/>
        </authorList>
    </citation>
    <scope>NUCLEOTIDE SEQUENCE [LARGE SCALE GENOMIC DNA]</scope>
    <source>
        <strain evidence="3 4">120-4 pot B 10/14</strain>
    </source>
</reference>
<organism evidence="3 4">
    <name type="scientific">Gigaspora margarita</name>
    <dbReference type="NCBI Taxonomy" id="4874"/>
    <lineage>
        <taxon>Eukaryota</taxon>
        <taxon>Fungi</taxon>
        <taxon>Fungi incertae sedis</taxon>
        <taxon>Mucoromycota</taxon>
        <taxon>Glomeromycotina</taxon>
        <taxon>Glomeromycetes</taxon>
        <taxon>Diversisporales</taxon>
        <taxon>Gigasporaceae</taxon>
        <taxon>Gigaspora</taxon>
    </lineage>
</organism>
<keyword evidence="4" id="KW-1185">Reference proteome</keyword>
<dbReference type="PANTHER" id="PTHR35385">
    <property type="entry name" value="PROTEIN B, PUTATIVE-RELATED-RELATED"/>
    <property type="match status" value="1"/>
</dbReference>
<evidence type="ECO:0000313" key="4">
    <source>
        <dbReference type="Proteomes" id="UP000789901"/>
    </source>
</evidence>
<dbReference type="PROSITE" id="PS50966">
    <property type="entry name" value="ZF_SWIM"/>
    <property type="match status" value="1"/>
</dbReference>
<evidence type="ECO:0000313" key="3">
    <source>
        <dbReference type="EMBL" id="CAG8851158.1"/>
    </source>
</evidence>
<dbReference type="Pfam" id="PF10551">
    <property type="entry name" value="MULE"/>
    <property type="match status" value="1"/>
</dbReference>
<proteinExistence type="predicted"/>
<dbReference type="EMBL" id="CAJVQB010104574">
    <property type="protein sequence ID" value="CAG8851158.1"/>
    <property type="molecule type" value="Genomic_DNA"/>
</dbReference>
<dbReference type="InterPro" id="IPR007527">
    <property type="entry name" value="Znf_SWIM"/>
</dbReference>
<name>A0ABN7XA68_GIGMA</name>
<keyword evidence="1" id="KW-0863">Zinc-finger</keyword>
<comment type="caution">
    <text evidence="3">The sequence shown here is derived from an EMBL/GenBank/DDBJ whole genome shotgun (WGS) entry which is preliminary data.</text>
</comment>
<feature type="domain" description="SWIM-type" evidence="2">
    <location>
        <begin position="406"/>
        <end position="435"/>
    </location>
</feature>